<feature type="signal peptide" evidence="5">
    <location>
        <begin position="1"/>
        <end position="19"/>
    </location>
</feature>
<dbReference type="PROSITE" id="PS51352">
    <property type="entry name" value="THIOREDOXIN_2"/>
    <property type="match status" value="1"/>
</dbReference>
<organism evidence="7 8">
    <name type="scientific">Chitinophaga hostae</name>
    <dbReference type="NCBI Taxonomy" id="2831022"/>
    <lineage>
        <taxon>Bacteria</taxon>
        <taxon>Pseudomonadati</taxon>
        <taxon>Bacteroidota</taxon>
        <taxon>Chitinophagia</taxon>
        <taxon>Chitinophagales</taxon>
        <taxon>Chitinophagaceae</taxon>
        <taxon>Chitinophaga</taxon>
    </lineage>
</organism>
<protein>
    <submittedName>
        <fullName evidence="7">AhpC/TSA family protein</fullName>
    </submittedName>
</protein>
<dbReference type="InterPro" id="IPR013766">
    <property type="entry name" value="Thioredoxin_domain"/>
</dbReference>
<dbReference type="Gene3D" id="3.40.30.10">
    <property type="entry name" value="Glutaredoxin"/>
    <property type="match status" value="1"/>
</dbReference>
<proteinExistence type="predicted"/>
<keyword evidence="2" id="KW-0201">Cytochrome c-type biogenesis</keyword>
<dbReference type="SUPFAM" id="SSF52833">
    <property type="entry name" value="Thioredoxin-like"/>
    <property type="match status" value="1"/>
</dbReference>
<keyword evidence="8" id="KW-1185">Reference proteome</keyword>
<feature type="domain" description="Thioredoxin" evidence="6">
    <location>
        <begin position="255"/>
        <end position="393"/>
    </location>
</feature>
<evidence type="ECO:0000256" key="3">
    <source>
        <dbReference type="ARBA" id="ARBA00023157"/>
    </source>
</evidence>
<dbReference type="Pfam" id="PF14289">
    <property type="entry name" value="DUF4369"/>
    <property type="match status" value="1"/>
</dbReference>
<evidence type="ECO:0000313" key="8">
    <source>
        <dbReference type="Proteomes" id="UP000676386"/>
    </source>
</evidence>
<evidence type="ECO:0000313" key="7">
    <source>
        <dbReference type="EMBL" id="MBS0027631.1"/>
    </source>
</evidence>
<evidence type="ECO:0000256" key="4">
    <source>
        <dbReference type="ARBA" id="ARBA00023284"/>
    </source>
</evidence>
<accession>A0ABS5IXG5</accession>
<keyword evidence="4" id="KW-0676">Redox-active center</keyword>
<feature type="chain" id="PRO_5047015924" evidence="5">
    <location>
        <begin position="20"/>
        <end position="393"/>
    </location>
</feature>
<dbReference type="InterPro" id="IPR000866">
    <property type="entry name" value="AhpC/TSA"/>
</dbReference>
<dbReference type="PANTHER" id="PTHR42852:SF6">
    <property type="entry name" value="THIOL:DISULFIDE INTERCHANGE PROTEIN DSBE"/>
    <property type="match status" value="1"/>
</dbReference>
<evidence type="ECO:0000259" key="6">
    <source>
        <dbReference type="PROSITE" id="PS51352"/>
    </source>
</evidence>
<dbReference type="InterPro" id="IPR036249">
    <property type="entry name" value="Thioredoxin-like_sf"/>
</dbReference>
<name>A0ABS5IXG5_9BACT</name>
<dbReference type="InterPro" id="IPR050553">
    <property type="entry name" value="Thioredoxin_ResA/DsbE_sf"/>
</dbReference>
<keyword evidence="3" id="KW-1015">Disulfide bond</keyword>
<sequence length="393" mass="43407">MIRKFLLFFLTTSSLGALAQQPATSNETKEVVITGKIDNLPNDSMMIIVEPYTGEWDSAIVKNHSFQIKHAMPKGGSVYIIKFGSAMDENNAAIVYLEEGKMHITGKGADLRNITYSGSSWVNEWQEVMTMTSPENPDNKKFAALEKKYWDAKLIGDEDATEKYEKEAGTVQEGQKAMYREWIKKHPNSGVTGYLLTVFFQKESEKEELYASLGEHAKQSRILMRWKNPGKVDPSPLALHTDDSQDARGALAGAPKTGVAAPAINLPDVDGKMVSLEDFKGKYVLVDFWASWCSPCIDAMPALKATHEKFKDKNFVILGVSLDSKKEGWVKGIEKHQLNWRHVSDLKGWGNEAAKAYGISAIPASLLIGPDGKVVALNLGGEALDKKLAELLP</sequence>
<dbReference type="PANTHER" id="PTHR42852">
    <property type="entry name" value="THIOL:DISULFIDE INTERCHANGE PROTEIN DSBE"/>
    <property type="match status" value="1"/>
</dbReference>
<dbReference type="EMBL" id="JAGTXB010000004">
    <property type="protein sequence ID" value="MBS0027631.1"/>
    <property type="molecule type" value="Genomic_DNA"/>
</dbReference>
<evidence type="ECO:0000256" key="2">
    <source>
        <dbReference type="ARBA" id="ARBA00022748"/>
    </source>
</evidence>
<dbReference type="RefSeq" id="WP_211972737.1">
    <property type="nucleotide sequence ID" value="NZ_JAGTXB010000004.1"/>
</dbReference>
<comment type="subcellular location">
    <subcellularLocation>
        <location evidence="1">Cell envelope</location>
    </subcellularLocation>
</comment>
<keyword evidence="5" id="KW-0732">Signal</keyword>
<evidence type="ECO:0000256" key="1">
    <source>
        <dbReference type="ARBA" id="ARBA00004196"/>
    </source>
</evidence>
<comment type="caution">
    <text evidence="7">The sequence shown here is derived from an EMBL/GenBank/DDBJ whole genome shotgun (WGS) entry which is preliminary data.</text>
</comment>
<dbReference type="InterPro" id="IPR025380">
    <property type="entry name" value="DUF4369"/>
</dbReference>
<dbReference type="Pfam" id="PF00578">
    <property type="entry name" value="AhpC-TSA"/>
    <property type="match status" value="1"/>
</dbReference>
<gene>
    <name evidence="7" type="ORF">KE626_09955</name>
</gene>
<evidence type="ECO:0000256" key="5">
    <source>
        <dbReference type="SAM" id="SignalP"/>
    </source>
</evidence>
<dbReference type="CDD" id="cd02966">
    <property type="entry name" value="TlpA_like_family"/>
    <property type="match status" value="1"/>
</dbReference>
<reference evidence="7 8" key="1">
    <citation type="submission" date="2021-04" db="EMBL/GenBank/DDBJ databases">
        <title>Chitinophaga sp. nov., isolated from the rhizosphere soil.</title>
        <authorList>
            <person name="He S."/>
        </authorList>
    </citation>
    <scope>NUCLEOTIDE SEQUENCE [LARGE SCALE GENOMIC DNA]</scope>
    <source>
        <strain evidence="7 8">2R12</strain>
    </source>
</reference>
<dbReference type="Proteomes" id="UP000676386">
    <property type="component" value="Unassembled WGS sequence"/>
</dbReference>